<keyword evidence="1" id="KW-0812">Transmembrane</keyword>
<accession>A0A561TWK7</accession>
<feature type="transmembrane region" description="Helical" evidence="1">
    <location>
        <begin position="161"/>
        <end position="182"/>
    </location>
</feature>
<dbReference type="EMBL" id="VIWT01000002">
    <property type="protein sequence ID" value="TWF91505.1"/>
    <property type="molecule type" value="Genomic_DNA"/>
</dbReference>
<gene>
    <name evidence="2" type="ORF">FHX73_12620</name>
</gene>
<dbReference type="GO" id="GO:0005886">
    <property type="term" value="C:plasma membrane"/>
    <property type="evidence" value="ECO:0007669"/>
    <property type="project" value="UniProtKB-SubCell"/>
</dbReference>
<feature type="transmembrane region" description="Helical" evidence="1">
    <location>
        <begin position="382"/>
        <end position="402"/>
    </location>
</feature>
<evidence type="ECO:0000313" key="3">
    <source>
        <dbReference type="Proteomes" id="UP000317940"/>
    </source>
</evidence>
<feature type="transmembrane region" description="Helical" evidence="1">
    <location>
        <begin position="233"/>
        <end position="260"/>
    </location>
</feature>
<dbReference type="Pfam" id="PF26314">
    <property type="entry name" value="MptA_B_family"/>
    <property type="match status" value="1"/>
</dbReference>
<keyword evidence="1" id="KW-0472">Membrane</keyword>
<protein>
    <submittedName>
        <fullName evidence="2">Uncharacterized protein DUF2029</fullName>
    </submittedName>
</protein>
<feature type="transmembrane region" description="Helical" evidence="1">
    <location>
        <begin position="358"/>
        <end position="376"/>
    </location>
</feature>
<dbReference type="Proteomes" id="UP000317940">
    <property type="component" value="Unassembled WGS sequence"/>
</dbReference>
<evidence type="ECO:0000313" key="2">
    <source>
        <dbReference type="EMBL" id="TWF91505.1"/>
    </source>
</evidence>
<keyword evidence="1" id="KW-1133">Transmembrane helix</keyword>
<proteinExistence type="predicted"/>
<feature type="transmembrane region" description="Helical" evidence="1">
    <location>
        <begin position="438"/>
        <end position="455"/>
    </location>
</feature>
<dbReference type="GO" id="GO:0016758">
    <property type="term" value="F:hexosyltransferase activity"/>
    <property type="evidence" value="ECO:0007669"/>
    <property type="project" value="InterPro"/>
</dbReference>
<organism evidence="2 3">
    <name type="scientific">Kitasatospora viridis</name>
    <dbReference type="NCBI Taxonomy" id="281105"/>
    <lineage>
        <taxon>Bacteria</taxon>
        <taxon>Bacillati</taxon>
        <taxon>Actinomycetota</taxon>
        <taxon>Actinomycetes</taxon>
        <taxon>Kitasatosporales</taxon>
        <taxon>Streptomycetaceae</taxon>
        <taxon>Kitasatospora</taxon>
    </lineage>
</organism>
<feature type="transmembrane region" description="Helical" evidence="1">
    <location>
        <begin position="34"/>
        <end position="57"/>
    </location>
</feature>
<feature type="transmembrane region" description="Helical" evidence="1">
    <location>
        <begin position="203"/>
        <end position="227"/>
    </location>
</feature>
<feature type="transmembrane region" description="Helical" evidence="1">
    <location>
        <begin position="69"/>
        <end position="87"/>
    </location>
</feature>
<reference evidence="2 3" key="1">
    <citation type="submission" date="2019-06" db="EMBL/GenBank/DDBJ databases">
        <title>Sequencing the genomes of 1000 actinobacteria strains.</title>
        <authorList>
            <person name="Klenk H.-P."/>
        </authorList>
    </citation>
    <scope>NUCLEOTIDE SEQUENCE [LARGE SCALE GENOMIC DNA]</scope>
    <source>
        <strain evidence="2 3">DSM 44826</strain>
    </source>
</reference>
<evidence type="ECO:0000256" key="1">
    <source>
        <dbReference type="SAM" id="Phobius"/>
    </source>
</evidence>
<keyword evidence="3" id="KW-1185">Reference proteome</keyword>
<comment type="caution">
    <text evidence="2">The sequence shown here is derived from an EMBL/GenBank/DDBJ whole genome shotgun (WGS) entry which is preliminary data.</text>
</comment>
<name>A0A561TWK7_9ACTN</name>
<dbReference type="AlphaFoldDB" id="A0A561TWK7"/>
<feature type="transmembrane region" description="Helical" evidence="1">
    <location>
        <begin position="326"/>
        <end position="346"/>
    </location>
</feature>
<sequence>MVLLGLLGPSAVEPDFGPTATLPPWFVAGHPSDLLVWAAVAVVLLLGTAAVAAGLAALRRGWAPRPGRLLLAGAAAVGGLLCVPPLGTTDPLNYAAYGRAAALGLNPYVQTPADLAQHGDPIGRLALAEPWLHTPSVYGPVATATQWFASLLGGTSMLRTVWVLSVLSGAAFLATGALLLRLAGPDPARRVRSQLLWTLNPVLLWNLVAGPHVDTIGAFLLVAAFWAVRRSGLGAGLAVAAATAVKLTMGIFALPFAWGLRHHRRRLAAAVAAGAVSLALGYGLTPKAIGNARDVSSGAAADGTAWQLLERTLLVPVLGTSGAQSAMTVLQLLAVALLAVLLLAALPVPEEQDLPRLIARPALAVVLAYLLGTAYVRPWYDAIAWVLVALLARSWADWVLIAHTTLLTLVYDPGLAHLLHPAWLYSLVLQIAYRLVPWSQLLLLLAVVATCLWRIRADRIGRRVRRSGPPMQPGGVGGGS</sequence>